<dbReference type="HAMAP" id="MF_00529">
    <property type="entry name" value="NifW"/>
    <property type="match status" value="1"/>
</dbReference>
<dbReference type="RefSeq" id="WP_288197104.1">
    <property type="nucleotide sequence ID" value="NZ_LT608334.1"/>
</dbReference>
<gene>
    <name evidence="6 7" type="primary">nifW</name>
    <name evidence="7" type="ORF">KL86PLE_40951</name>
</gene>
<comment type="function">
    <text evidence="1 6">May protect the nitrogenase Fe-Mo protein from oxidative damage.</text>
</comment>
<sequence>MTCPIDRPVPDSAGILDRMRHLSSAEDFFDALGVRFEPERLAVCRLHVMKRMGEMLAGDDLEGLPDSVAAARARSMLERAYRELTGASPLERRLFKVLKDRDPARPVPSPRRPFVALGDALRPIDGG</sequence>
<dbReference type="GO" id="GO:0009399">
    <property type="term" value="P:nitrogen fixation"/>
    <property type="evidence" value="ECO:0007669"/>
    <property type="project" value="UniProtKB-UniRule"/>
</dbReference>
<evidence type="ECO:0000256" key="6">
    <source>
        <dbReference type="HAMAP-Rule" id="MF_00529"/>
    </source>
</evidence>
<dbReference type="InterPro" id="IPR004893">
    <property type="entry name" value="NifW"/>
</dbReference>
<accession>A0A212LHW4</accession>
<evidence type="ECO:0000256" key="3">
    <source>
        <dbReference type="ARBA" id="ARBA00011284"/>
    </source>
</evidence>
<dbReference type="EMBL" id="FMJD01000008">
    <property type="protein sequence ID" value="SCM77146.1"/>
    <property type="molecule type" value="Genomic_DNA"/>
</dbReference>
<proteinExistence type="inferred from homology"/>
<dbReference type="AlphaFoldDB" id="A0A212LHW4"/>
<evidence type="ECO:0000256" key="1">
    <source>
        <dbReference type="ARBA" id="ARBA00002247"/>
    </source>
</evidence>
<name>A0A212LHW4_9HYPH</name>
<keyword evidence="5 6" id="KW-0535">Nitrogen fixation</keyword>
<comment type="subunit">
    <text evidence="3 6">Homotrimer; associates with NifD.</text>
</comment>
<dbReference type="PIRSF" id="PIRSF005790">
    <property type="entry name" value="NifW"/>
    <property type="match status" value="1"/>
</dbReference>
<dbReference type="NCBIfam" id="NF002009">
    <property type="entry name" value="PRK00810.1"/>
    <property type="match status" value="1"/>
</dbReference>
<evidence type="ECO:0000256" key="4">
    <source>
        <dbReference type="ARBA" id="ARBA00016274"/>
    </source>
</evidence>
<dbReference type="Pfam" id="PF03206">
    <property type="entry name" value="NifW"/>
    <property type="match status" value="1"/>
</dbReference>
<organism evidence="7">
    <name type="scientific">uncultured Pleomorphomonas sp</name>
    <dbReference type="NCBI Taxonomy" id="442121"/>
    <lineage>
        <taxon>Bacteria</taxon>
        <taxon>Pseudomonadati</taxon>
        <taxon>Pseudomonadota</taxon>
        <taxon>Alphaproteobacteria</taxon>
        <taxon>Hyphomicrobiales</taxon>
        <taxon>Pleomorphomonadaceae</taxon>
        <taxon>Pleomorphomonas</taxon>
        <taxon>environmental samples</taxon>
    </lineage>
</organism>
<evidence type="ECO:0000313" key="7">
    <source>
        <dbReference type="EMBL" id="SCM77146.1"/>
    </source>
</evidence>
<protein>
    <recommendedName>
        <fullName evidence="4 6">Nitrogenase-stabilizing/protective protein NifW</fullName>
    </recommendedName>
</protein>
<evidence type="ECO:0000256" key="2">
    <source>
        <dbReference type="ARBA" id="ARBA00008351"/>
    </source>
</evidence>
<comment type="similarity">
    <text evidence="2 6">Belongs to the NifW family.</text>
</comment>
<evidence type="ECO:0000256" key="5">
    <source>
        <dbReference type="ARBA" id="ARBA00023231"/>
    </source>
</evidence>
<reference evidence="7" key="1">
    <citation type="submission" date="2016-08" db="EMBL/GenBank/DDBJ databases">
        <authorList>
            <person name="Seilhamer J.J."/>
        </authorList>
    </citation>
    <scope>NUCLEOTIDE SEQUENCE</scope>
    <source>
        <strain evidence="7">86</strain>
    </source>
</reference>